<dbReference type="KEGG" id="dej:AWY79_04790"/>
<dbReference type="Pfam" id="PF20250">
    <property type="entry name" value="FapA_N"/>
    <property type="match status" value="1"/>
</dbReference>
<evidence type="ECO:0000313" key="2">
    <source>
        <dbReference type="EMBL" id="AMK10481.1"/>
    </source>
</evidence>
<dbReference type="InterPro" id="IPR046866">
    <property type="entry name" value="FapA_N"/>
</dbReference>
<accession>A0A126QKK1</accession>
<dbReference type="InterPro" id="IPR046865">
    <property type="entry name" value="FapA_b_solenoid"/>
</dbReference>
<sequence>MPDDKGQNNSKDARFRFCLSEDGMKLGVNRYFPPSGGEGPSVELLRRQVAEAGVRLPIDEEAARRIVEAVELGNEFRGITLVRGVPPTEPRDASLAALGDLEYPVFPNDQFLRFRPAAKAANGVTIDGRPLTPERKFVPKELEAEPGENVEWDPAAKAFRSRVWGTARITDGVVAVDPAARITEDEVEVIGTIRHKDFKGEPITPARIDKELRDMGVLIDPDLDKLEAKLNQAAELDMPLPNQVLVKGQHPIPGRDGWLEYLVSTREEAGTEDDTGRLDFRNRGIYPMAAPGQIIARLHRPTSGEGGIDIYGKTIPASAGHELHVHLGENVLLMPDGVSYESRTNGVVVMERGTLSVTDCLLVNGNVDLNSGNVKVEHGSVKIRGSVQSGFSVSAPKHVIVEGSIESATIHAGGQVEVKGGILMPDGGEVVSEGDVVASYAANARIRAGGDVHITNEIQNSVIQAEGKLYALSGKGTIQGGEILTRKGVEVNEIGSELGVATVVGVHIESAQDEELRQERAKVVQAIQKIDGALGTESPQALLARTPPSKRPAVAEVLKHRQTLVRRRKTLSERINQLALQHQEELEGVTIKVNRLVHPGVVIRFGTVRRTVDKRLEASVFYWDARRREIGCK</sequence>
<dbReference type="Proteomes" id="UP000295506">
    <property type="component" value="Unassembled WGS sequence"/>
</dbReference>
<dbReference type="AlphaFoldDB" id="A0A126QKK1"/>
<dbReference type="OrthoDB" id="9775837at2"/>
<evidence type="ECO:0000313" key="4">
    <source>
        <dbReference type="Proteomes" id="UP000055611"/>
    </source>
</evidence>
<dbReference type="RefSeq" id="WP_066801017.1">
    <property type="nucleotide sequence ID" value="NZ_CP014206.1"/>
</dbReference>
<reference evidence="3 5" key="2">
    <citation type="submission" date="2019-03" db="EMBL/GenBank/DDBJ databases">
        <title>Genomic Encyclopedia of Type Strains, Phase IV (KMG-IV): sequencing the most valuable type-strain genomes for metagenomic binning, comparative biology and taxonomic classification.</title>
        <authorList>
            <person name="Goeker M."/>
        </authorList>
    </citation>
    <scope>NUCLEOTIDE SEQUENCE [LARGE SCALE GENOMIC DNA]</scope>
    <source>
        <strain evidence="3 5">DSM 101483</strain>
    </source>
</reference>
<name>A0A126QKK1_9BACT</name>
<organism evidence="3 5">
    <name type="scientific">Pseudodesulfovibrio indicus</name>
    <dbReference type="NCBI Taxonomy" id="1716143"/>
    <lineage>
        <taxon>Bacteria</taxon>
        <taxon>Pseudomonadati</taxon>
        <taxon>Thermodesulfobacteriota</taxon>
        <taxon>Desulfovibrionia</taxon>
        <taxon>Desulfovibrionales</taxon>
        <taxon>Desulfovibrionaceae</taxon>
    </lineage>
</organism>
<evidence type="ECO:0000313" key="3">
    <source>
        <dbReference type="EMBL" id="TDT89121.1"/>
    </source>
</evidence>
<dbReference type="PANTHER" id="PTHR38032">
    <property type="entry name" value="POLYMERASE-RELATED"/>
    <property type="match status" value="1"/>
</dbReference>
<evidence type="ECO:0000259" key="1">
    <source>
        <dbReference type="Pfam" id="PF20250"/>
    </source>
</evidence>
<keyword evidence="4" id="KW-1185">Reference proteome</keyword>
<dbReference type="Proteomes" id="UP000055611">
    <property type="component" value="Chromosome"/>
</dbReference>
<dbReference type="InterPro" id="IPR005646">
    <property type="entry name" value="FapA"/>
</dbReference>
<dbReference type="EMBL" id="SOBK01000004">
    <property type="protein sequence ID" value="TDT89121.1"/>
    <property type="molecule type" value="Genomic_DNA"/>
</dbReference>
<dbReference type="Pfam" id="PF03961">
    <property type="entry name" value="FapA"/>
    <property type="match status" value="1"/>
</dbReference>
<evidence type="ECO:0000313" key="5">
    <source>
        <dbReference type="Proteomes" id="UP000295506"/>
    </source>
</evidence>
<gene>
    <name evidence="2" type="ORF">AWY79_04790</name>
    <name evidence="3" type="ORF">EDC59_104114</name>
</gene>
<protein>
    <recommendedName>
        <fullName evidence="1">Flagellar Assembly Protein A N-terminal region domain-containing protein</fullName>
    </recommendedName>
</protein>
<dbReference type="EMBL" id="CP014206">
    <property type="protein sequence ID" value="AMK10481.1"/>
    <property type="molecule type" value="Genomic_DNA"/>
</dbReference>
<dbReference type="PANTHER" id="PTHR38032:SF1">
    <property type="entry name" value="RNA-BINDING PROTEIN KHPB N-TERMINAL DOMAIN-CONTAINING PROTEIN"/>
    <property type="match status" value="1"/>
</dbReference>
<feature type="domain" description="Flagellar Assembly Protein A N-terminal region" evidence="1">
    <location>
        <begin position="181"/>
        <end position="352"/>
    </location>
</feature>
<proteinExistence type="predicted"/>
<reference evidence="2 4" key="1">
    <citation type="journal article" date="2016" name="Front. Microbiol.">
        <title>Genome Sequence of the Piezophilic, Mesophilic Sulfate-Reducing Bacterium Desulfovibrio indicus J2T.</title>
        <authorList>
            <person name="Cao J."/>
            <person name="Maignien L."/>
            <person name="Shao Z."/>
            <person name="Alain K."/>
            <person name="Jebbar M."/>
        </authorList>
    </citation>
    <scope>NUCLEOTIDE SEQUENCE [LARGE SCALE GENOMIC DNA]</scope>
    <source>
        <strain evidence="2 4">J2</strain>
    </source>
</reference>